<feature type="transmembrane region" description="Helical" evidence="4">
    <location>
        <begin position="306"/>
        <end position="330"/>
    </location>
</feature>
<gene>
    <name evidence="6" type="ORF">KB893_00315</name>
    <name evidence="7" type="ORF">KB893_009320</name>
</gene>
<evidence type="ECO:0000313" key="8">
    <source>
        <dbReference type="Proteomes" id="UP000675747"/>
    </source>
</evidence>
<keyword evidence="8" id="KW-1185">Reference proteome</keyword>
<organism evidence="6">
    <name type="scientific">Coralloluteibacterium stylophorae</name>
    <dbReference type="NCBI Taxonomy" id="1776034"/>
    <lineage>
        <taxon>Bacteria</taxon>
        <taxon>Pseudomonadati</taxon>
        <taxon>Pseudomonadota</taxon>
        <taxon>Gammaproteobacteria</taxon>
        <taxon>Lysobacterales</taxon>
        <taxon>Lysobacteraceae</taxon>
        <taxon>Coralloluteibacterium</taxon>
    </lineage>
</organism>
<feature type="transmembrane region" description="Helical" evidence="4">
    <location>
        <begin position="280"/>
        <end position="300"/>
    </location>
</feature>
<evidence type="ECO:0000256" key="1">
    <source>
        <dbReference type="ARBA" id="ARBA00022692"/>
    </source>
</evidence>
<dbReference type="Proteomes" id="UP000675747">
    <property type="component" value="Unassembled WGS sequence"/>
</dbReference>
<dbReference type="InterPro" id="IPR011701">
    <property type="entry name" value="MFS"/>
</dbReference>
<dbReference type="RefSeq" id="WP_211924935.1">
    <property type="nucleotide sequence ID" value="NZ_JAGQFT020000005.1"/>
</dbReference>
<evidence type="ECO:0000259" key="5">
    <source>
        <dbReference type="PROSITE" id="PS50850"/>
    </source>
</evidence>
<accession>A0A8J7VS08</accession>
<dbReference type="GO" id="GO:0022857">
    <property type="term" value="F:transmembrane transporter activity"/>
    <property type="evidence" value="ECO:0007669"/>
    <property type="project" value="InterPro"/>
</dbReference>
<evidence type="ECO:0000313" key="6">
    <source>
        <dbReference type="EMBL" id="MBR0560968.1"/>
    </source>
</evidence>
<protein>
    <submittedName>
        <fullName evidence="6">MFS transporter</fullName>
    </submittedName>
</protein>
<reference evidence="6" key="2">
    <citation type="submission" date="2021-04" db="EMBL/GenBank/DDBJ databases">
        <authorList>
            <person name="Karlyshev A.V."/>
        </authorList>
    </citation>
    <scope>NUCLEOTIDE SEQUENCE</scope>
    <source>
        <strain evidence="6">LMG 29479</strain>
    </source>
</reference>
<feature type="transmembrane region" description="Helical" evidence="4">
    <location>
        <begin position="83"/>
        <end position="101"/>
    </location>
</feature>
<feature type="transmembrane region" description="Helical" evidence="4">
    <location>
        <begin position="138"/>
        <end position="157"/>
    </location>
</feature>
<name>A0A8J7VS08_9GAMM</name>
<keyword evidence="2 4" id="KW-1133">Transmembrane helix</keyword>
<keyword evidence="1 4" id="KW-0812">Transmembrane</keyword>
<feature type="transmembrane region" description="Helical" evidence="4">
    <location>
        <begin position="252"/>
        <end position="273"/>
    </location>
</feature>
<dbReference type="AlphaFoldDB" id="A0A8J7VS08"/>
<feature type="transmembrane region" description="Helical" evidence="4">
    <location>
        <begin position="107"/>
        <end position="126"/>
    </location>
</feature>
<dbReference type="PANTHER" id="PTHR23521">
    <property type="entry name" value="TRANSPORTER MFS SUPERFAMILY"/>
    <property type="match status" value="1"/>
</dbReference>
<dbReference type="PANTHER" id="PTHR23521:SF3">
    <property type="entry name" value="MFS TRANSPORTER"/>
    <property type="match status" value="1"/>
</dbReference>
<feature type="transmembrane region" description="Helical" evidence="4">
    <location>
        <begin position="342"/>
        <end position="361"/>
    </location>
</feature>
<keyword evidence="3 4" id="KW-0472">Membrane</keyword>
<dbReference type="InterPro" id="IPR036259">
    <property type="entry name" value="MFS_trans_sf"/>
</dbReference>
<dbReference type="EMBL" id="JAGQFT010000001">
    <property type="protein sequence ID" value="MBR0560968.1"/>
    <property type="molecule type" value="Genomic_DNA"/>
</dbReference>
<dbReference type="SUPFAM" id="SSF103473">
    <property type="entry name" value="MFS general substrate transporter"/>
    <property type="match status" value="1"/>
</dbReference>
<dbReference type="InterPro" id="IPR020846">
    <property type="entry name" value="MFS_dom"/>
</dbReference>
<feature type="transmembrane region" description="Helical" evidence="4">
    <location>
        <begin position="373"/>
        <end position="393"/>
    </location>
</feature>
<feature type="domain" description="Major facilitator superfamily (MFS) profile" evidence="5">
    <location>
        <begin position="213"/>
        <end position="404"/>
    </location>
</feature>
<reference evidence="7 8" key="1">
    <citation type="journal article" date="2021" name="Microbiol. Resour. Announc.">
        <title>Draft Genome Sequence of Coralloluteibacterium stylophorae LMG 29479T.</title>
        <authorList>
            <person name="Karlyshev A.V."/>
            <person name="Kudryashova E.B."/>
            <person name="Ariskina E.V."/>
            <person name="Conroy A.P."/>
            <person name="Abidueva E.Y."/>
        </authorList>
    </citation>
    <scope>NUCLEOTIDE SEQUENCE [LARGE SCALE GENOMIC DNA]</scope>
    <source>
        <strain evidence="7 8">LMG 29479</strain>
    </source>
</reference>
<sequence>MAAQQEPHDRHRWRALALLALALVLSMTPWFSATAVIAQLREAWGFGPSFAAWLTIAVQLGFVLGALVSALSGLADRVPVRRVIVCAAVGAALANALVLLARSPAELLAARMATGVCLAAVYPPALKLIATWFVRGRGLALGVLIGAITIGSAMPHLVNAFGGAQWQRVIAASTVATLAGAAVVGLLVREGPYPFPVARVRLGDVGAILRNRGVVLATLGYFGHMWELYAMWAWFATFAASAVASGGDPRTASLLTFVAIAAGLAGCIAGGLASDRIGRARTAAIALAVSGACCIAAGWAHAAPPAVFLAIAMVWGASVIADSAQFSALVTERADPRTVGTALTLQLGLGFLLTVATIWILPLLAAALGSWRWVFLVLVPGPLLGVAAMWPLMRPRPGAGPARA</sequence>
<evidence type="ECO:0000256" key="2">
    <source>
        <dbReference type="ARBA" id="ARBA00022989"/>
    </source>
</evidence>
<evidence type="ECO:0000256" key="3">
    <source>
        <dbReference type="ARBA" id="ARBA00023136"/>
    </source>
</evidence>
<dbReference type="Gene3D" id="1.20.1250.20">
    <property type="entry name" value="MFS general substrate transporter like domains"/>
    <property type="match status" value="2"/>
</dbReference>
<proteinExistence type="predicted"/>
<evidence type="ECO:0000256" key="4">
    <source>
        <dbReference type="SAM" id="Phobius"/>
    </source>
</evidence>
<dbReference type="EMBL" id="JAGQFT020000005">
    <property type="protein sequence ID" value="MBS7457334.1"/>
    <property type="molecule type" value="Genomic_DNA"/>
</dbReference>
<feature type="transmembrane region" description="Helical" evidence="4">
    <location>
        <begin position="169"/>
        <end position="188"/>
    </location>
</feature>
<feature type="transmembrane region" description="Helical" evidence="4">
    <location>
        <begin position="50"/>
        <end position="71"/>
    </location>
</feature>
<dbReference type="Pfam" id="PF07690">
    <property type="entry name" value="MFS_1"/>
    <property type="match status" value="1"/>
</dbReference>
<dbReference type="PROSITE" id="PS50850">
    <property type="entry name" value="MFS"/>
    <property type="match status" value="1"/>
</dbReference>
<evidence type="ECO:0000313" key="7">
    <source>
        <dbReference type="EMBL" id="MBS7457334.1"/>
    </source>
</evidence>
<dbReference type="GO" id="GO:0005886">
    <property type="term" value="C:plasma membrane"/>
    <property type="evidence" value="ECO:0007669"/>
    <property type="project" value="TreeGrafter"/>
</dbReference>
<comment type="caution">
    <text evidence="6">The sequence shown here is derived from an EMBL/GenBank/DDBJ whole genome shotgun (WGS) entry which is preliminary data.</text>
</comment>